<dbReference type="InterPro" id="IPR027417">
    <property type="entry name" value="P-loop_NTPase"/>
</dbReference>
<protein>
    <recommendedName>
        <fullName evidence="1">Phosphoribulokinase/uridine kinase domain-containing protein</fullName>
    </recommendedName>
</protein>
<evidence type="ECO:0000313" key="3">
    <source>
        <dbReference type="Proteomes" id="UP001583186"/>
    </source>
</evidence>
<dbReference type="PANTHER" id="PTHR10285">
    <property type="entry name" value="URIDINE KINASE"/>
    <property type="match status" value="1"/>
</dbReference>
<evidence type="ECO:0000313" key="2">
    <source>
        <dbReference type="EMBL" id="KAL1888430.1"/>
    </source>
</evidence>
<comment type="caution">
    <text evidence="2">The sequence shown here is derived from an EMBL/GenBank/DDBJ whole genome shotgun (WGS) entry which is preliminary data.</text>
</comment>
<dbReference type="EMBL" id="JAWCUI010000092">
    <property type="protein sequence ID" value="KAL1888430.1"/>
    <property type="molecule type" value="Genomic_DNA"/>
</dbReference>
<dbReference type="InterPro" id="IPR006083">
    <property type="entry name" value="PRK/URK"/>
</dbReference>
<organism evidence="2 3">
    <name type="scientific">Sporothrix stenoceras</name>
    <dbReference type="NCBI Taxonomy" id="5173"/>
    <lineage>
        <taxon>Eukaryota</taxon>
        <taxon>Fungi</taxon>
        <taxon>Dikarya</taxon>
        <taxon>Ascomycota</taxon>
        <taxon>Pezizomycotina</taxon>
        <taxon>Sordariomycetes</taxon>
        <taxon>Sordariomycetidae</taxon>
        <taxon>Ophiostomatales</taxon>
        <taxon>Ophiostomataceae</taxon>
        <taxon>Sporothrix</taxon>
    </lineage>
</organism>
<accession>A0ABR3YJE5</accession>
<reference evidence="2 3" key="1">
    <citation type="journal article" date="2024" name="IMA Fungus">
        <title>IMA Genome - F19 : A genome assembly and annotation guide to empower mycologists, including annotated draft genome sequences of Ceratocystis pirilliformis, Diaporthe australafricana, Fusarium ophioides, Paecilomyces lecythidis, and Sporothrix stenoceras.</title>
        <authorList>
            <person name="Aylward J."/>
            <person name="Wilson A.M."/>
            <person name="Visagie C.M."/>
            <person name="Spraker J."/>
            <person name="Barnes I."/>
            <person name="Buitendag C."/>
            <person name="Ceriani C."/>
            <person name="Del Mar Angel L."/>
            <person name="du Plessis D."/>
            <person name="Fuchs T."/>
            <person name="Gasser K."/>
            <person name="Kramer D."/>
            <person name="Li W."/>
            <person name="Munsamy K."/>
            <person name="Piso A."/>
            <person name="Price J.L."/>
            <person name="Sonnekus B."/>
            <person name="Thomas C."/>
            <person name="van der Nest A."/>
            <person name="van Dijk A."/>
            <person name="van Heerden A."/>
            <person name="van Vuuren N."/>
            <person name="Yilmaz N."/>
            <person name="Duong T.A."/>
            <person name="van der Merwe N.A."/>
            <person name="Wingfield M.J."/>
            <person name="Wingfield B.D."/>
        </authorList>
    </citation>
    <scope>NUCLEOTIDE SEQUENCE [LARGE SCALE GENOMIC DNA]</scope>
    <source>
        <strain evidence="2 3">CMW 5346</strain>
    </source>
</reference>
<proteinExistence type="predicted"/>
<dbReference type="Proteomes" id="UP001583186">
    <property type="component" value="Unassembled WGS sequence"/>
</dbReference>
<dbReference type="SUPFAM" id="SSF52540">
    <property type="entry name" value="P-loop containing nucleoside triphosphate hydrolases"/>
    <property type="match status" value="1"/>
</dbReference>
<evidence type="ECO:0000259" key="1">
    <source>
        <dbReference type="Pfam" id="PF00485"/>
    </source>
</evidence>
<gene>
    <name evidence="2" type="ORF">Sste5346_009547</name>
</gene>
<sequence length="228" mass="25190">MAADVDATVALLVDRVQLHLDRFVDEMQKRIIIALAGVPGSGKSTVSAALACCLQAKGVPCMVVPMDGFHYTKKQLSAFPNPREAFLRRGAPFTFDVERLLVLVRTLRETPVTIDMAPPILAPGFDHARQDPVAEEIAVPLTTRVVIIEGNYLLLDQGRWRDVSDLVDDKWFVDTEPSVALSRLVARHVQTGMETTPEAAMVRARANDLLNSDLIRAHLITPDVRVFN</sequence>
<dbReference type="Pfam" id="PF00485">
    <property type="entry name" value="PRK"/>
    <property type="match status" value="1"/>
</dbReference>
<dbReference type="Gene3D" id="3.40.50.300">
    <property type="entry name" value="P-loop containing nucleotide triphosphate hydrolases"/>
    <property type="match status" value="2"/>
</dbReference>
<name>A0ABR3YJE5_9PEZI</name>
<keyword evidence="3" id="KW-1185">Reference proteome</keyword>
<feature type="domain" description="Phosphoribulokinase/uridine kinase" evidence="1">
    <location>
        <begin position="32"/>
        <end position="190"/>
    </location>
</feature>